<dbReference type="AlphaFoldDB" id="A0A7J7EHC5"/>
<dbReference type="InterPro" id="IPR023578">
    <property type="entry name" value="Ras_GEF_dom_sf"/>
</dbReference>
<dbReference type="Proteomes" id="UP000551758">
    <property type="component" value="Unassembled WGS sequence"/>
</dbReference>
<organism evidence="3 4">
    <name type="scientific">Diceros bicornis minor</name>
    <name type="common">South-central black rhinoceros</name>
    <dbReference type="NCBI Taxonomy" id="77932"/>
    <lineage>
        <taxon>Eukaryota</taxon>
        <taxon>Metazoa</taxon>
        <taxon>Chordata</taxon>
        <taxon>Craniata</taxon>
        <taxon>Vertebrata</taxon>
        <taxon>Euteleostomi</taxon>
        <taxon>Mammalia</taxon>
        <taxon>Eutheria</taxon>
        <taxon>Laurasiatheria</taxon>
        <taxon>Perissodactyla</taxon>
        <taxon>Rhinocerotidae</taxon>
        <taxon>Diceros</taxon>
    </lineage>
</organism>
<dbReference type="EMBL" id="JACDTQ010002883">
    <property type="protein sequence ID" value="KAF5915128.1"/>
    <property type="molecule type" value="Genomic_DNA"/>
</dbReference>
<dbReference type="Gene3D" id="1.10.840.10">
    <property type="entry name" value="Ras guanine-nucleotide exchange factors catalytic domain"/>
    <property type="match status" value="1"/>
</dbReference>
<evidence type="ECO:0000313" key="4">
    <source>
        <dbReference type="Proteomes" id="UP000551758"/>
    </source>
</evidence>
<keyword evidence="1" id="KW-0344">Guanine-nucleotide releasing factor</keyword>
<gene>
    <name evidence="3" type="ORF">HPG69_011591</name>
</gene>
<reference evidence="3 4" key="1">
    <citation type="journal article" date="2020" name="Mol. Biol. Evol.">
        <title>Interspecific Gene Flow and the Evolution of Specialization in Black and White Rhinoceros.</title>
        <authorList>
            <person name="Moodley Y."/>
            <person name="Westbury M.V."/>
            <person name="Russo I.M."/>
            <person name="Gopalakrishnan S."/>
            <person name="Rakotoarivelo A."/>
            <person name="Olsen R.A."/>
            <person name="Prost S."/>
            <person name="Tunstall T."/>
            <person name="Ryder O.A."/>
            <person name="Dalen L."/>
            <person name="Bruford M.W."/>
        </authorList>
    </citation>
    <scope>NUCLEOTIDE SEQUENCE [LARGE SCALE GENOMIC DNA]</scope>
    <source>
        <strain evidence="3">SBR-YM</strain>
        <tissue evidence="3">Skin</tissue>
    </source>
</reference>
<evidence type="ECO:0000313" key="3">
    <source>
        <dbReference type="EMBL" id="KAF5915128.1"/>
    </source>
</evidence>
<dbReference type="GO" id="GO:0005886">
    <property type="term" value="C:plasma membrane"/>
    <property type="evidence" value="ECO:0007669"/>
    <property type="project" value="TreeGrafter"/>
</dbReference>
<evidence type="ECO:0000259" key="2">
    <source>
        <dbReference type="Pfam" id="PF00617"/>
    </source>
</evidence>
<dbReference type="Pfam" id="PF00617">
    <property type="entry name" value="RasGEF"/>
    <property type="match status" value="1"/>
</dbReference>
<dbReference type="PANTHER" id="PTHR23113:SF35">
    <property type="entry name" value="RAL GUANINE NUCLEOTIDE DISSOCIATION STIMULATOR"/>
    <property type="match status" value="1"/>
</dbReference>
<protein>
    <recommendedName>
        <fullName evidence="2">Ras-GEF domain-containing protein</fullName>
    </recommendedName>
</protein>
<feature type="domain" description="Ras-GEF" evidence="2">
    <location>
        <begin position="79"/>
        <end position="147"/>
    </location>
</feature>
<sequence length="194" mass="21510">MVMPLTLCRSLPSRCERESTLSLDEACTMLTLKAGTLEKVAETFPWKVVGTSLPGRNIYVTNFLYTFQAFNTTQQSLDQPFYSVVNCIITTCLGDLSVTAQDRARVVEHWIPVAQECHILKNFSLHAILSALQRTLINHLKNTQGKVFWRTSVSEGSPVCLLFPPQSAGNFWEAANSGDRGWAGVWGLQASQGL</sequence>
<evidence type="ECO:0000256" key="1">
    <source>
        <dbReference type="ARBA" id="ARBA00022658"/>
    </source>
</evidence>
<dbReference type="GO" id="GO:0007265">
    <property type="term" value="P:Ras protein signal transduction"/>
    <property type="evidence" value="ECO:0007669"/>
    <property type="project" value="TreeGrafter"/>
</dbReference>
<proteinExistence type="predicted"/>
<accession>A0A7J7EHC5</accession>
<comment type="caution">
    <text evidence="3">The sequence shown here is derived from an EMBL/GenBank/DDBJ whole genome shotgun (WGS) entry which is preliminary data.</text>
</comment>
<dbReference type="InterPro" id="IPR001895">
    <property type="entry name" value="RASGEF_cat_dom"/>
</dbReference>
<dbReference type="InterPro" id="IPR008937">
    <property type="entry name" value="Ras-like_GEF"/>
</dbReference>
<dbReference type="SUPFAM" id="SSF48366">
    <property type="entry name" value="Ras GEF"/>
    <property type="match status" value="1"/>
</dbReference>
<dbReference type="PANTHER" id="PTHR23113">
    <property type="entry name" value="GUANINE NUCLEOTIDE EXCHANGE FACTOR"/>
    <property type="match status" value="1"/>
</dbReference>
<name>A0A7J7EHC5_DICBM</name>
<dbReference type="InterPro" id="IPR036964">
    <property type="entry name" value="RASGEF_cat_dom_sf"/>
</dbReference>
<keyword evidence="4" id="KW-1185">Reference proteome</keyword>
<dbReference type="GO" id="GO:0005085">
    <property type="term" value="F:guanyl-nucleotide exchange factor activity"/>
    <property type="evidence" value="ECO:0007669"/>
    <property type="project" value="UniProtKB-KW"/>
</dbReference>